<comment type="caution">
    <text evidence="2">The sequence shown here is derived from an EMBL/GenBank/DDBJ whole genome shotgun (WGS) entry which is preliminary data.</text>
</comment>
<name>A0ABW4VK89_9BACT</name>
<dbReference type="Proteomes" id="UP001597361">
    <property type="component" value="Unassembled WGS sequence"/>
</dbReference>
<evidence type="ECO:0000313" key="2">
    <source>
        <dbReference type="EMBL" id="MFD2034529.1"/>
    </source>
</evidence>
<reference evidence="3" key="1">
    <citation type="journal article" date="2019" name="Int. J. Syst. Evol. Microbiol.">
        <title>The Global Catalogue of Microorganisms (GCM) 10K type strain sequencing project: providing services to taxonomists for standard genome sequencing and annotation.</title>
        <authorList>
            <consortium name="The Broad Institute Genomics Platform"/>
            <consortium name="The Broad Institute Genome Sequencing Center for Infectious Disease"/>
            <person name="Wu L."/>
            <person name="Ma J."/>
        </authorList>
    </citation>
    <scope>NUCLEOTIDE SEQUENCE [LARGE SCALE GENOMIC DNA]</scope>
    <source>
        <strain evidence="3">CGMCC 1.15180</strain>
    </source>
</reference>
<dbReference type="RefSeq" id="WP_376884779.1">
    <property type="nucleotide sequence ID" value="NZ_JBHUHR010000021.1"/>
</dbReference>
<feature type="domain" description="Bacterial toxin 33" evidence="1">
    <location>
        <begin position="4"/>
        <end position="39"/>
    </location>
</feature>
<evidence type="ECO:0000259" key="1">
    <source>
        <dbReference type="Pfam" id="PF15533"/>
    </source>
</evidence>
<sequence>MKGGKRTGQTYLYKYPAGDIFVKGKGGKGPGEPTGININDLK</sequence>
<gene>
    <name evidence="2" type="ORF">ACFSKL_07005</name>
</gene>
<proteinExistence type="predicted"/>
<dbReference type="Pfam" id="PF15533">
    <property type="entry name" value="Ntox33"/>
    <property type="match status" value="1"/>
</dbReference>
<protein>
    <submittedName>
        <fullName evidence="2">Polymorphic toxin type 33 domain-containing protein</fullName>
    </submittedName>
</protein>
<accession>A0ABW4VK89</accession>
<dbReference type="EMBL" id="JBHUHR010000021">
    <property type="protein sequence ID" value="MFD2034529.1"/>
    <property type="molecule type" value="Genomic_DNA"/>
</dbReference>
<organism evidence="2 3">
    <name type="scientific">Belliella marina</name>
    <dbReference type="NCBI Taxonomy" id="1644146"/>
    <lineage>
        <taxon>Bacteria</taxon>
        <taxon>Pseudomonadati</taxon>
        <taxon>Bacteroidota</taxon>
        <taxon>Cytophagia</taxon>
        <taxon>Cytophagales</taxon>
        <taxon>Cyclobacteriaceae</taxon>
        <taxon>Belliella</taxon>
    </lineage>
</organism>
<evidence type="ECO:0000313" key="3">
    <source>
        <dbReference type="Proteomes" id="UP001597361"/>
    </source>
</evidence>
<keyword evidence="3" id="KW-1185">Reference proteome</keyword>
<dbReference type="InterPro" id="IPR029110">
    <property type="entry name" value="Ntox33"/>
</dbReference>